<dbReference type="KEGG" id="kphy:AOZ06_00800"/>
<feature type="domain" description="PASTA" evidence="1">
    <location>
        <begin position="1"/>
        <end position="67"/>
    </location>
</feature>
<organism evidence="2 3">
    <name type="scientific">Kibdelosporangium phytohabitans</name>
    <dbReference type="NCBI Taxonomy" id="860235"/>
    <lineage>
        <taxon>Bacteria</taxon>
        <taxon>Bacillati</taxon>
        <taxon>Actinomycetota</taxon>
        <taxon>Actinomycetes</taxon>
        <taxon>Pseudonocardiales</taxon>
        <taxon>Pseudonocardiaceae</taxon>
        <taxon>Kibdelosporangium</taxon>
    </lineage>
</organism>
<evidence type="ECO:0000313" key="2">
    <source>
        <dbReference type="EMBL" id="ALG14455.1"/>
    </source>
</evidence>
<reference evidence="2 3" key="1">
    <citation type="submission" date="2015-07" db="EMBL/GenBank/DDBJ databases">
        <title>Genome sequencing of Kibdelosporangium phytohabitans.</title>
        <authorList>
            <person name="Qin S."/>
            <person name="Xing K."/>
        </authorList>
    </citation>
    <scope>NUCLEOTIDE SEQUENCE [LARGE SCALE GENOMIC DNA]</scope>
    <source>
        <strain evidence="2 3">KLBMP1111</strain>
    </source>
</reference>
<dbReference type="PROSITE" id="PS51178">
    <property type="entry name" value="PASTA"/>
    <property type="match status" value="1"/>
</dbReference>
<dbReference type="Proteomes" id="UP000063699">
    <property type="component" value="Chromosome"/>
</dbReference>
<accession>A0A0N7F5K1</accession>
<dbReference type="EMBL" id="CP012752">
    <property type="protein sequence ID" value="ALG14455.1"/>
    <property type="molecule type" value="Genomic_DNA"/>
</dbReference>
<name>A0A0N7F5K1_9PSEU</name>
<gene>
    <name evidence="2" type="ORF">AOZ06_00800</name>
</gene>
<dbReference type="InterPro" id="IPR005543">
    <property type="entry name" value="PASTA_dom"/>
</dbReference>
<dbReference type="AlphaFoldDB" id="A0A0N7F5K1"/>
<evidence type="ECO:0000259" key="1">
    <source>
        <dbReference type="PROSITE" id="PS51178"/>
    </source>
</evidence>
<dbReference type="Pfam" id="PF03793">
    <property type="entry name" value="PASTA"/>
    <property type="match status" value="1"/>
</dbReference>
<dbReference type="CDD" id="cd06577">
    <property type="entry name" value="PASTA_pknB"/>
    <property type="match status" value="1"/>
</dbReference>
<dbReference type="Gene3D" id="3.30.10.20">
    <property type="match status" value="1"/>
</dbReference>
<proteinExistence type="predicted"/>
<keyword evidence="3" id="KW-1185">Reference proteome</keyword>
<protein>
    <recommendedName>
        <fullName evidence="1">PASTA domain-containing protein</fullName>
    </recommendedName>
</protein>
<sequence length="70" mass="7932">MPDVIGKNHQEAQDTLQASGFYKLREEDATGRDRSLIIDRNWVVVEQVPKAGTVLDPRENVTLKSKKHSD</sequence>
<evidence type="ECO:0000313" key="3">
    <source>
        <dbReference type="Proteomes" id="UP000063699"/>
    </source>
</evidence>